<dbReference type="CDD" id="cd14266">
    <property type="entry name" value="UDPK_IM_PAP2_like"/>
    <property type="match status" value="1"/>
</dbReference>
<evidence type="ECO:0000256" key="4">
    <source>
        <dbReference type="ARBA" id="ARBA00022516"/>
    </source>
</evidence>
<feature type="transmembrane region" description="Helical" evidence="19">
    <location>
        <begin position="227"/>
        <end position="246"/>
    </location>
</feature>
<dbReference type="Proteomes" id="UP000004191">
    <property type="component" value="Unassembled WGS sequence"/>
</dbReference>
<evidence type="ECO:0000256" key="12">
    <source>
        <dbReference type="ARBA" id="ARBA00023136"/>
    </source>
</evidence>
<evidence type="ECO:0000256" key="10">
    <source>
        <dbReference type="ARBA" id="ARBA00022989"/>
    </source>
</evidence>
<dbReference type="GO" id="GO:0005886">
    <property type="term" value="C:plasma membrane"/>
    <property type="evidence" value="ECO:0007669"/>
    <property type="project" value="UniProtKB-SubCell"/>
</dbReference>
<organism evidence="21 22">
    <name type="scientific">Helcococcus kunzii ATCC 51366</name>
    <dbReference type="NCBI Taxonomy" id="883114"/>
    <lineage>
        <taxon>Bacteria</taxon>
        <taxon>Bacillati</taxon>
        <taxon>Bacillota</taxon>
        <taxon>Tissierellia</taxon>
        <taxon>Tissierellales</taxon>
        <taxon>Peptoniphilaceae</taxon>
        <taxon>Helcococcus</taxon>
    </lineage>
</organism>
<evidence type="ECO:0000256" key="7">
    <source>
        <dbReference type="ARBA" id="ARBA00022741"/>
    </source>
</evidence>
<dbReference type="InterPro" id="IPR000829">
    <property type="entry name" value="DAGK"/>
</dbReference>
<evidence type="ECO:0000256" key="17">
    <source>
        <dbReference type="PIRSR" id="PIRSR600829-3"/>
    </source>
</evidence>
<dbReference type="InterPro" id="IPR036938">
    <property type="entry name" value="PAP2/HPO_sf"/>
</dbReference>
<feature type="binding site" evidence="18">
    <location>
        <position position="84"/>
    </location>
    <ligand>
        <name>a divalent metal cation</name>
        <dbReference type="ChEBI" id="CHEBI:60240"/>
    </ligand>
</feature>
<dbReference type="RefSeq" id="WP_005398762.1">
    <property type="nucleotide sequence ID" value="NZ_JH601088.1"/>
</dbReference>
<evidence type="ECO:0000256" key="2">
    <source>
        <dbReference type="ARBA" id="ARBA00005967"/>
    </source>
</evidence>
<dbReference type="GO" id="GO:0016301">
    <property type="term" value="F:kinase activity"/>
    <property type="evidence" value="ECO:0007669"/>
    <property type="project" value="UniProtKB-KW"/>
</dbReference>
<evidence type="ECO:0000256" key="3">
    <source>
        <dbReference type="ARBA" id="ARBA00022475"/>
    </source>
</evidence>
<reference evidence="21 22" key="1">
    <citation type="submission" date="2012-01" db="EMBL/GenBank/DDBJ databases">
        <title>The Genome Sequence of Helcococcus kunzii ATCC 51366.</title>
        <authorList>
            <consortium name="The Broad Institute Genome Sequencing Platform"/>
            <person name="Earl A."/>
            <person name="Ward D."/>
            <person name="Feldgarden M."/>
            <person name="Gevers D."/>
            <person name="Huys G."/>
            <person name="Young S.K."/>
            <person name="Zeng Q."/>
            <person name="Gargeya S."/>
            <person name="Fitzgerald M."/>
            <person name="Haas B."/>
            <person name="Abouelleil A."/>
            <person name="Alvarado L."/>
            <person name="Arachchi H.M."/>
            <person name="Berlin A."/>
            <person name="Chapman S.B."/>
            <person name="Gearin G."/>
            <person name="Goldberg J."/>
            <person name="Griggs A."/>
            <person name="Gujja S."/>
            <person name="Hansen M."/>
            <person name="Heiman D."/>
            <person name="Howarth C."/>
            <person name="Larimer J."/>
            <person name="Lui A."/>
            <person name="MacDonald P.J.P."/>
            <person name="McCowen C."/>
            <person name="Montmayeur A."/>
            <person name="Murphy C."/>
            <person name="Neiman D."/>
            <person name="Pearson M."/>
            <person name="Priest M."/>
            <person name="Roberts A."/>
            <person name="Saif S."/>
            <person name="Shea T."/>
            <person name="Sisk P."/>
            <person name="Stolte C."/>
            <person name="Sykes S."/>
            <person name="Wortman J."/>
            <person name="Nusbaum C."/>
            <person name="Birren B."/>
        </authorList>
    </citation>
    <scope>NUCLEOTIDE SEQUENCE [LARGE SCALE GENOMIC DNA]</scope>
    <source>
        <strain evidence="21 22">ATCC 51366</strain>
    </source>
</reference>
<evidence type="ECO:0000256" key="5">
    <source>
        <dbReference type="ARBA" id="ARBA00022679"/>
    </source>
</evidence>
<dbReference type="AlphaFoldDB" id="H3NPY1"/>
<feature type="transmembrane region" description="Helical" evidence="19">
    <location>
        <begin position="188"/>
        <end position="215"/>
    </location>
</feature>
<dbReference type="eggNOG" id="COG0818">
    <property type="taxonomic scope" value="Bacteria"/>
</dbReference>
<feature type="binding site" evidence="16">
    <location>
        <position position="77"/>
    </location>
    <ligand>
        <name>substrate</name>
    </ligand>
</feature>
<keyword evidence="9 17" id="KW-0067">ATP-binding</keyword>
<feature type="transmembrane region" description="Helical" evidence="19">
    <location>
        <begin position="148"/>
        <end position="168"/>
    </location>
</feature>
<feature type="transmembrane region" description="Helical" evidence="19">
    <location>
        <begin position="105"/>
        <end position="127"/>
    </location>
</feature>
<dbReference type="EMBL" id="AGEI01000024">
    <property type="protein sequence ID" value="EHR33203.1"/>
    <property type="molecule type" value="Genomic_DNA"/>
</dbReference>
<dbReference type="GO" id="GO:0008654">
    <property type="term" value="P:phospholipid biosynthetic process"/>
    <property type="evidence" value="ECO:0007669"/>
    <property type="project" value="UniProtKB-KW"/>
</dbReference>
<evidence type="ECO:0000313" key="22">
    <source>
        <dbReference type="Proteomes" id="UP000004191"/>
    </source>
</evidence>
<keyword evidence="7 17" id="KW-0547">Nucleotide-binding</keyword>
<comment type="similarity">
    <text evidence="2">Belongs to the bacterial diacylglycerol kinase family.</text>
</comment>
<keyword evidence="18" id="KW-0460">Magnesium</keyword>
<accession>H3NPY1</accession>
<evidence type="ECO:0000256" key="8">
    <source>
        <dbReference type="ARBA" id="ARBA00022777"/>
    </source>
</evidence>
<gene>
    <name evidence="21" type="ORF">HMPREF9709_01247</name>
</gene>
<evidence type="ECO:0000256" key="16">
    <source>
        <dbReference type="PIRSR" id="PIRSR600829-2"/>
    </source>
</evidence>
<evidence type="ECO:0000256" key="14">
    <source>
        <dbReference type="ARBA" id="ARBA00023264"/>
    </source>
</evidence>
<feature type="domain" description="Phosphatidic acid phosphatase type 2/haloperoxidase" evidence="20">
    <location>
        <begin position="174"/>
        <end position="246"/>
    </location>
</feature>
<protein>
    <recommendedName>
        <fullName evidence="20">Phosphatidic acid phosphatase type 2/haloperoxidase domain-containing protein</fullName>
    </recommendedName>
</protein>
<dbReference type="InterPro" id="IPR000326">
    <property type="entry name" value="PAP2/HPO"/>
</dbReference>
<evidence type="ECO:0000256" key="19">
    <source>
        <dbReference type="SAM" id="Phobius"/>
    </source>
</evidence>
<dbReference type="GO" id="GO:0005524">
    <property type="term" value="F:ATP binding"/>
    <property type="evidence" value="ECO:0007669"/>
    <property type="project" value="UniProtKB-KW"/>
</dbReference>
<proteinExistence type="inferred from homology"/>
<feature type="binding site" evidence="17">
    <location>
        <position position="84"/>
    </location>
    <ligand>
        <name>ATP</name>
        <dbReference type="ChEBI" id="CHEBI:30616"/>
    </ligand>
</feature>
<feature type="binding site" evidence="18">
    <location>
        <position position="36"/>
    </location>
    <ligand>
        <name>a divalent metal cation</name>
        <dbReference type="ChEBI" id="CHEBI:60240"/>
    </ligand>
</feature>
<feature type="transmembrane region" description="Helical" evidence="19">
    <location>
        <begin position="39"/>
        <end position="56"/>
    </location>
</feature>
<evidence type="ECO:0000259" key="20">
    <source>
        <dbReference type="Pfam" id="PF01569"/>
    </source>
</evidence>
<evidence type="ECO:0000256" key="9">
    <source>
        <dbReference type="ARBA" id="ARBA00022840"/>
    </source>
</evidence>
<keyword evidence="13" id="KW-0594">Phospholipid biosynthesis</keyword>
<comment type="caution">
    <text evidence="21">The sequence shown here is derived from an EMBL/GenBank/DDBJ whole genome shotgun (WGS) entry which is preliminary data.</text>
</comment>
<comment type="cofactor">
    <cofactor evidence="18">
        <name>Mg(2+)</name>
        <dbReference type="ChEBI" id="CHEBI:18420"/>
    </cofactor>
    <text evidence="18">Mn(2+), Zn(2+), Cd(2+) and Co(2+) support activity to lesser extents.</text>
</comment>
<keyword evidence="10 19" id="KW-1133">Transmembrane helix</keyword>
<dbReference type="GO" id="GO:0046872">
    <property type="term" value="F:metal ion binding"/>
    <property type="evidence" value="ECO:0007669"/>
    <property type="project" value="UniProtKB-KW"/>
</dbReference>
<evidence type="ECO:0000256" key="1">
    <source>
        <dbReference type="ARBA" id="ARBA00004651"/>
    </source>
</evidence>
<dbReference type="InterPro" id="IPR036945">
    <property type="entry name" value="DAGK_sf"/>
</dbReference>
<feature type="transmembrane region" description="Helical" evidence="19">
    <location>
        <begin position="63"/>
        <end position="83"/>
    </location>
</feature>
<dbReference type="PANTHER" id="PTHR34299">
    <property type="entry name" value="DIACYLGLYCEROL KINASE"/>
    <property type="match status" value="1"/>
</dbReference>
<keyword evidence="3" id="KW-1003">Cell membrane</keyword>
<evidence type="ECO:0000256" key="13">
    <source>
        <dbReference type="ARBA" id="ARBA00023209"/>
    </source>
</evidence>
<evidence type="ECO:0000256" key="18">
    <source>
        <dbReference type="PIRSR" id="PIRSR600829-4"/>
    </source>
</evidence>
<name>H3NPY1_9FIRM</name>
<comment type="subcellular location">
    <subcellularLocation>
        <location evidence="1">Cell membrane</location>
        <topology evidence="1">Multi-pass membrane protein</topology>
    </subcellularLocation>
</comment>
<dbReference type="PATRIC" id="fig|883114.3.peg.1237"/>
<dbReference type="Gene3D" id="1.20.144.10">
    <property type="entry name" value="Phosphatidic acid phosphatase type 2/haloperoxidase"/>
    <property type="match status" value="1"/>
</dbReference>
<dbReference type="STRING" id="883114.HMPREF9709_01247"/>
<sequence length="249" mass="27319">MKNYDNHETNKIKNNDSIIASFNNAINGIVESVNTERNMKVHIISAILVMAVSFILDFTRVELIIIAITMMLVIVAELINTSIETLTDLASGGKYNELAKKTKDISAGAVMLMAINSVFVGYLLLYPKIKKIFLTKSVFSKVMHSSEHLAVISIGLVLLLTLLIKGIFYKKHTTHLQGGTVSGHTSIAFNLASIGTILSKNITIGVILFFLAFLVAESRYEAKIHTVKEIVGGAIMGVVIALILFIKFY</sequence>
<keyword evidence="18" id="KW-0479">Metal-binding</keyword>
<keyword evidence="14" id="KW-1208">Phospholipid metabolism</keyword>
<keyword evidence="11" id="KW-0443">Lipid metabolism</keyword>
<evidence type="ECO:0000256" key="15">
    <source>
        <dbReference type="PIRSR" id="PIRSR600829-1"/>
    </source>
</evidence>
<dbReference type="HOGENOM" id="CLU_101368_0_0_9"/>
<evidence type="ECO:0000313" key="21">
    <source>
        <dbReference type="EMBL" id="EHR33203.1"/>
    </source>
</evidence>
<dbReference type="SUPFAM" id="SSF48317">
    <property type="entry name" value="Acid phosphatase/Vanadium-dependent haloperoxidase"/>
    <property type="match status" value="1"/>
</dbReference>
<dbReference type="PANTHER" id="PTHR34299:SF1">
    <property type="entry name" value="DIACYLGLYCEROL KINASE"/>
    <property type="match status" value="1"/>
</dbReference>
<dbReference type="OrthoDB" id="9789934at2"/>
<dbReference type="eggNOG" id="COG0671">
    <property type="taxonomic scope" value="Bacteria"/>
</dbReference>
<dbReference type="Pfam" id="PF01569">
    <property type="entry name" value="PAP2"/>
    <property type="match status" value="1"/>
</dbReference>
<keyword evidence="5" id="KW-0808">Transferase</keyword>
<keyword evidence="8" id="KW-0418">Kinase</keyword>
<keyword evidence="6 19" id="KW-0812">Transmembrane</keyword>
<keyword evidence="4" id="KW-0444">Lipid biosynthesis</keyword>
<evidence type="ECO:0000256" key="11">
    <source>
        <dbReference type="ARBA" id="ARBA00023098"/>
    </source>
</evidence>
<feature type="binding site" evidence="17">
    <location>
        <position position="36"/>
    </location>
    <ligand>
        <name>ATP</name>
        <dbReference type="ChEBI" id="CHEBI:30616"/>
    </ligand>
</feature>
<evidence type="ECO:0000256" key="6">
    <source>
        <dbReference type="ARBA" id="ARBA00022692"/>
    </source>
</evidence>
<keyword evidence="12 19" id="KW-0472">Membrane</keyword>
<dbReference type="Pfam" id="PF01219">
    <property type="entry name" value="DAGK_prokar"/>
    <property type="match status" value="1"/>
</dbReference>
<feature type="active site" description="Proton acceptor" evidence="15">
    <location>
        <position position="77"/>
    </location>
</feature>
<keyword evidence="22" id="KW-1185">Reference proteome</keyword>
<feature type="binding site" evidence="17">
    <location>
        <begin position="103"/>
        <end position="104"/>
    </location>
    <ligand>
        <name>ATP</name>
        <dbReference type="ChEBI" id="CHEBI:30616"/>
    </ligand>
</feature>
<dbReference type="Gene3D" id="1.10.287.3610">
    <property type="match status" value="1"/>
</dbReference>
<dbReference type="GeneID" id="96999221"/>